<name>A0AAD4MI65_9BILA</name>
<organism evidence="2 3">
    <name type="scientific">Ditylenchus destructor</name>
    <dbReference type="NCBI Taxonomy" id="166010"/>
    <lineage>
        <taxon>Eukaryota</taxon>
        <taxon>Metazoa</taxon>
        <taxon>Ecdysozoa</taxon>
        <taxon>Nematoda</taxon>
        <taxon>Chromadorea</taxon>
        <taxon>Rhabditida</taxon>
        <taxon>Tylenchina</taxon>
        <taxon>Tylenchomorpha</taxon>
        <taxon>Sphaerularioidea</taxon>
        <taxon>Anguinidae</taxon>
        <taxon>Anguininae</taxon>
        <taxon>Ditylenchus</taxon>
    </lineage>
</organism>
<protein>
    <submittedName>
        <fullName evidence="2">Uncharacterized protein</fullName>
    </submittedName>
</protein>
<evidence type="ECO:0000313" key="3">
    <source>
        <dbReference type="Proteomes" id="UP001201812"/>
    </source>
</evidence>
<keyword evidence="3" id="KW-1185">Reference proteome</keyword>
<feature type="transmembrane region" description="Helical" evidence="1">
    <location>
        <begin position="61"/>
        <end position="78"/>
    </location>
</feature>
<evidence type="ECO:0000256" key="1">
    <source>
        <dbReference type="SAM" id="Phobius"/>
    </source>
</evidence>
<sequence>MIFHLISGYLHNFLIQERVADENDDDDFMEQPHDEEIDAPAEEDQPNAPHRFQFIHQEFRVLNVGALAGIPYHLYMSIKWSLVEATNYDPILIVWLGSGFLVNLHLISLSALFLSIDRCLIILTPFRHKRRVVKLLPIAMTACLFCWGIAVLIFYVFWQPEQQR</sequence>
<dbReference type="Proteomes" id="UP001201812">
    <property type="component" value="Unassembled WGS sequence"/>
</dbReference>
<dbReference type="SUPFAM" id="SSF81321">
    <property type="entry name" value="Family A G protein-coupled receptor-like"/>
    <property type="match status" value="1"/>
</dbReference>
<proteinExistence type="predicted"/>
<evidence type="ECO:0000313" key="2">
    <source>
        <dbReference type="EMBL" id="KAI1695474.1"/>
    </source>
</evidence>
<reference evidence="2" key="1">
    <citation type="submission" date="2022-01" db="EMBL/GenBank/DDBJ databases">
        <title>Genome Sequence Resource for Two Populations of Ditylenchus destructor, the Migratory Endoparasitic Phytonematode.</title>
        <authorList>
            <person name="Zhang H."/>
            <person name="Lin R."/>
            <person name="Xie B."/>
        </authorList>
    </citation>
    <scope>NUCLEOTIDE SEQUENCE</scope>
    <source>
        <strain evidence="2">BazhouSP</strain>
    </source>
</reference>
<keyword evidence="1" id="KW-1133">Transmembrane helix</keyword>
<accession>A0AAD4MI65</accession>
<keyword evidence="1" id="KW-0472">Membrane</keyword>
<dbReference type="Gene3D" id="1.20.1070.10">
    <property type="entry name" value="Rhodopsin 7-helix transmembrane proteins"/>
    <property type="match status" value="1"/>
</dbReference>
<feature type="transmembrane region" description="Helical" evidence="1">
    <location>
        <begin position="135"/>
        <end position="158"/>
    </location>
</feature>
<feature type="transmembrane region" description="Helical" evidence="1">
    <location>
        <begin position="90"/>
        <end position="114"/>
    </location>
</feature>
<keyword evidence="1" id="KW-0812">Transmembrane</keyword>
<comment type="caution">
    <text evidence="2">The sequence shown here is derived from an EMBL/GenBank/DDBJ whole genome shotgun (WGS) entry which is preliminary data.</text>
</comment>
<dbReference type="AlphaFoldDB" id="A0AAD4MI65"/>
<dbReference type="EMBL" id="JAKKPZ010000400">
    <property type="protein sequence ID" value="KAI1695474.1"/>
    <property type="molecule type" value="Genomic_DNA"/>
</dbReference>
<gene>
    <name evidence="2" type="ORF">DdX_19560</name>
</gene>